<keyword evidence="2" id="KW-1185">Reference proteome</keyword>
<dbReference type="RefSeq" id="WP_155841847.1">
    <property type="nucleotide sequence ID" value="NZ_AWFH01000021.1"/>
</dbReference>
<dbReference type="STRING" id="1280948.HY36_17470"/>
<gene>
    <name evidence="1" type="ORF">HY36_17470</name>
</gene>
<protein>
    <submittedName>
        <fullName evidence="1">Uncharacterized protein</fullName>
    </submittedName>
</protein>
<name>A0A059E0T8_9PROT</name>
<sequence length="51" mass="5449">MNSPTQCPHTPAPDGETETLIDLGAASEETRGRILQPMEFGVSFTSRDEAG</sequence>
<dbReference type="EMBL" id="AWFH01000021">
    <property type="protein sequence ID" value="KCZ60682.1"/>
    <property type="molecule type" value="Genomic_DNA"/>
</dbReference>
<dbReference type="NCBIfam" id="NF033522">
    <property type="entry name" value="lasso_benenodin"/>
    <property type="match status" value="1"/>
</dbReference>
<dbReference type="InterPro" id="IPR049805">
    <property type="entry name" value="Lasso_benenodin"/>
</dbReference>
<dbReference type="Proteomes" id="UP000024547">
    <property type="component" value="Unassembled WGS sequence"/>
</dbReference>
<comment type="caution">
    <text evidence="1">The sequence shown here is derived from an EMBL/GenBank/DDBJ whole genome shotgun (WGS) entry which is preliminary data.</text>
</comment>
<evidence type="ECO:0000313" key="1">
    <source>
        <dbReference type="EMBL" id="KCZ60682.1"/>
    </source>
</evidence>
<dbReference type="OrthoDB" id="7620273at2"/>
<evidence type="ECO:0000313" key="2">
    <source>
        <dbReference type="Proteomes" id="UP000024547"/>
    </source>
</evidence>
<dbReference type="AlphaFoldDB" id="A0A059E0T8"/>
<reference evidence="1 2" key="1">
    <citation type="journal article" date="2014" name="Antonie Van Leeuwenhoek">
        <title>Hyphomonas beringensis sp. nov. and Hyphomonas chukchiensis sp. nov., isolated from surface seawater of the Bering Sea and Chukchi Sea.</title>
        <authorList>
            <person name="Li C."/>
            <person name="Lai Q."/>
            <person name="Li G."/>
            <person name="Dong C."/>
            <person name="Wang J."/>
            <person name="Liao Y."/>
            <person name="Shao Z."/>
        </authorList>
    </citation>
    <scope>NUCLEOTIDE SEQUENCE [LARGE SCALE GENOMIC DNA]</scope>
    <source>
        <strain evidence="1 2">22II1-22F38</strain>
    </source>
</reference>
<accession>A0A059E0T8</accession>
<organism evidence="1 2">
    <name type="scientific">Hyphomonas atlantica</name>
    <dbReference type="NCBI Taxonomy" id="1280948"/>
    <lineage>
        <taxon>Bacteria</taxon>
        <taxon>Pseudomonadati</taxon>
        <taxon>Pseudomonadota</taxon>
        <taxon>Alphaproteobacteria</taxon>
        <taxon>Hyphomonadales</taxon>
        <taxon>Hyphomonadaceae</taxon>
        <taxon>Hyphomonas</taxon>
    </lineage>
</organism>
<dbReference type="PATRIC" id="fig|1280948.3.peg.2017"/>
<proteinExistence type="predicted"/>